<accession>A0A8J4PX41</accession>
<protein>
    <recommendedName>
        <fullName evidence="3">Nudix hydrolase domain-containing protein</fullName>
    </recommendedName>
</protein>
<keyword evidence="5" id="KW-1185">Reference proteome</keyword>
<proteinExistence type="predicted"/>
<keyword evidence="2" id="KW-1133">Transmembrane helix</keyword>
<sequence length="319" mass="36239">MNYLPNLIKNSRIINTNTSAFKKRSVASVALILRPSKNISDIISPFQCVCKSTSNIHKDNCIHSYIDLSKLSVSNHLSSQSQTPSSLINNSNGNKSLVDGDVGLEVLFCKRNRSGEVCFPGGGLERNELPKDAAERETMEEINVDISNGDNFALLGQLEDKYTFDKMKVHSFVYLQLCKETPDIQLAKDELVDCGWVDINHFILNSSSFQITPISQISQSKRLKSNPFLKFICDRVNVPFIKLPISSKEYTYKLWGLTLDMTSDLLKRMTGSSPIPQPRAINNNLIYNFYRIYRQFPQYILFFSLLVFSISFFTLQSNK</sequence>
<name>A0A8J4PX41_9MYCE</name>
<dbReference type="OrthoDB" id="77989at2759"/>
<dbReference type="PROSITE" id="PS51462">
    <property type="entry name" value="NUDIX"/>
    <property type="match status" value="1"/>
</dbReference>
<dbReference type="InterPro" id="IPR000086">
    <property type="entry name" value="NUDIX_hydrolase_dom"/>
</dbReference>
<dbReference type="GO" id="GO:0010945">
    <property type="term" value="F:coenzyme A diphosphatase activity"/>
    <property type="evidence" value="ECO:0007669"/>
    <property type="project" value="InterPro"/>
</dbReference>
<evidence type="ECO:0000256" key="2">
    <source>
        <dbReference type="SAM" id="Phobius"/>
    </source>
</evidence>
<keyword evidence="1" id="KW-0378">Hydrolase</keyword>
<keyword evidence="2" id="KW-0472">Membrane</keyword>
<dbReference type="InterPro" id="IPR020084">
    <property type="entry name" value="NUDIX_hydrolase_CS"/>
</dbReference>
<dbReference type="Gene3D" id="3.90.79.10">
    <property type="entry name" value="Nucleoside Triphosphate Pyrophosphohydrolase"/>
    <property type="match status" value="1"/>
</dbReference>
<comment type="caution">
    <text evidence="4">The sequence shown here is derived from an EMBL/GenBank/DDBJ whole genome shotgun (WGS) entry which is preliminary data.</text>
</comment>
<reference evidence="4" key="1">
    <citation type="submission" date="2020-01" db="EMBL/GenBank/DDBJ databases">
        <title>Development of genomics and gene disruption for Polysphondylium violaceum indicates a role for the polyketide synthase stlB in stalk morphogenesis.</title>
        <authorList>
            <person name="Narita B."/>
            <person name="Kawabe Y."/>
            <person name="Kin K."/>
            <person name="Saito T."/>
            <person name="Gibbs R."/>
            <person name="Kuspa A."/>
            <person name="Muzny D."/>
            <person name="Queller D."/>
            <person name="Richards S."/>
            <person name="Strassman J."/>
            <person name="Sucgang R."/>
            <person name="Worley K."/>
            <person name="Schaap P."/>
        </authorList>
    </citation>
    <scope>NUCLEOTIDE SEQUENCE</scope>
    <source>
        <strain evidence="4">QSvi11</strain>
    </source>
</reference>
<dbReference type="Pfam" id="PF00293">
    <property type="entry name" value="NUDIX"/>
    <property type="match status" value="1"/>
</dbReference>
<feature type="transmembrane region" description="Helical" evidence="2">
    <location>
        <begin position="296"/>
        <end position="315"/>
    </location>
</feature>
<dbReference type="InterPro" id="IPR015797">
    <property type="entry name" value="NUDIX_hydrolase-like_dom_sf"/>
</dbReference>
<dbReference type="Proteomes" id="UP000695562">
    <property type="component" value="Unassembled WGS sequence"/>
</dbReference>
<dbReference type="PROSITE" id="PS00893">
    <property type="entry name" value="NUDIX_BOX"/>
    <property type="match status" value="1"/>
</dbReference>
<dbReference type="SUPFAM" id="SSF55811">
    <property type="entry name" value="Nudix"/>
    <property type="match status" value="1"/>
</dbReference>
<keyword evidence="2" id="KW-0812">Transmembrane</keyword>
<dbReference type="PANTHER" id="PTHR12992">
    <property type="entry name" value="NUDIX HYDROLASE"/>
    <property type="match status" value="1"/>
</dbReference>
<gene>
    <name evidence="4" type="ORF">CYY_005101</name>
</gene>
<dbReference type="InterPro" id="IPR045121">
    <property type="entry name" value="CoAse"/>
</dbReference>
<dbReference type="AlphaFoldDB" id="A0A8J4PX41"/>
<dbReference type="EMBL" id="AJWJ01000195">
    <property type="protein sequence ID" value="KAF2073584.1"/>
    <property type="molecule type" value="Genomic_DNA"/>
</dbReference>
<evidence type="ECO:0000313" key="5">
    <source>
        <dbReference type="Proteomes" id="UP000695562"/>
    </source>
</evidence>
<evidence type="ECO:0000313" key="4">
    <source>
        <dbReference type="EMBL" id="KAF2073584.1"/>
    </source>
</evidence>
<evidence type="ECO:0000256" key="1">
    <source>
        <dbReference type="ARBA" id="ARBA00022801"/>
    </source>
</evidence>
<organism evidence="4 5">
    <name type="scientific">Polysphondylium violaceum</name>
    <dbReference type="NCBI Taxonomy" id="133409"/>
    <lineage>
        <taxon>Eukaryota</taxon>
        <taxon>Amoebozoa</taxon>
        <taxon>Evosea</taxon>
        <taxon>Eumycetozoa</taxon>
        <taxon>Dictyostelia</taxon>
        <taxon>Dictyosteliales</taxon>
        <taxon>Dictyosteliaceae</taxon>
        <taxon>Polysphondylium</taxon>
    </lineage>
</organism>
<dbReference type="PANTHER" id="PTHR12992:SF44">
    <property type="entry name" value="NUDIX HYDROLASE DOMAIN-CONTAINING PROTEIN"/>
    <property type="match status" value="1"/>
</dbReference>
<evidence type="ECO:0000259" key="3">
    <source>
        <dbReference type="PROSITE" id="PS51462"/>
    </source>
</evidence>
<feature type="domain" description="Nudix hydrolase" evidence="3">
    <location>
        <begin position="88"/>
        <end position="219"/>
    </location>
</feature>
<dbReference type="CDD" id="cd03426">
    <property type="entry name" value="NUDIX_CoAse_Nudt7"/>
    <property type="match status" value="1"/>
</dbReference>